<dbReference type="InterPro" id="IPR005829">
    <property type="entry name" value="Sugar_transporter_CS"/>
</dbReference>
<gene>
    <name evidence="8" type="ORF">SS50377_25217</name>
</gene>
<feature type="transmembrane region" description="Helical" evidence="6">
    <location>
        <begin position="250"/>
        <end position="269"/>
    </location>
</feature>
<feature type="transmembrane region" description="Helical" evidence="6">
    <location>
        <begin position="359"/>
        <end position="381"/>
    </location>
</feature>
<keyword evidence="3 6" id="KW-0812">Transmembrane</keyword>
<dbReference type="InterPro" id="IPR005828">
    <property type="entry name" value="MFS_sugar_transport-like"/>
</dbReference>
<comment type="caution">
    <text evidence="8">The sequence shown here is derived from an EMBL/GenBank/DDBJ whole genome shotgun (WGS) entry which is preliminary data.</text>
</comment>
<evidence type="ECO:0000259" key="7">
    <source>
        <dbReference type="PROSITE" id="PS50850"/>
    </source>
</evidence>
<dbReference type="EMBL" id="AUWU02000005">
    <property type="protein sequence ID" value="KAH0573099.1"/>
    <property type="molecule type" value="Genomic_DNA"/>
</dbReference>
<dbReference type="Gene3D" id="1.20.1250.20">
    <property type="entry name" value="MFS general substrate transporter like domains"/>
    <property type="match status" value="2"/>
</dbReference>
<feature type="domain" description="Major facilitator superfamily (MFS) profile" evidence="7">
    <location>
        <begin position="87"/>
        <end position="477"/>
    </location>
</feature>
<feature type="transmembrane region" description="Helical" evidence="6">
    <location>
        <begin position="328"/>
        <end position="352"/>
    </location>
</feature>
<dbReference type="PANTHER" id="PTHR48022">
    <property type="entry name" value="PLASTIDIC GLUCOSE TRANSPORTER 4"/>
    <property type="match status" value="1"/>
</dbReference>
<evidence type="ECO:0000256" key="3">
    <source>
        <dbReference type="ARBA" id="ARBA00022692"/>
    </source>
</evidence>
<dbReference type="InterPro" id="IPR050360">
    <property type="entry name" value="MFS_Sugar_Transporters"/>
</dbReference>
<feature type="transmembrane region" description="Helical" evidence="6">
    <location>
        <begin position="387"/>
        <end position="411"/>
    </location>
</feature>
<dbReference type="PROSITE" id="PS50850">
    <property type="entry name" value="MFS"/>
    <property type="match status" value="1"/>
</dbReference>
<feature type="transmembrane region" description="Helical" evidence="6">
    <location>
        <begin position="452"/>
        <end position="472"/>
    </location>
</feature>
<feature type="transmembrane region" description="Helical" evidence="6">
    <location>
        <begin position="159"/>
        <end position="178"/>
    </location>
</feature>
<dbReference type="Proteomes" id="UP000018208">
    <property type="component" value="Unassembled WGS sequence"/>
</dbReference>
<name>A0A9P8LRV8_9EUKA</name>
<dbReference type="GO" id="GO:0005351">
    <property type="term" value="F:carbohydrate:proton symporter activity"/>
    <property type="evidence" value="ECO:0007669"/>
    <property type="project" value="TreeGrafter"/>
</dbReference>
<sequence>MSKYRNISHYNYIIYNNKVYYIKLNFMQNTNLLKIISSTVYLCDTFYCIVFRNQKFEYCFTIFYTHLIVYIYFHIMVAFGLLFMLQTWAGQTVGFTIGNFSTDIMTLYYQAVYGGTFESNNDLIQKFLSILSIGFVVGFLLGSLTVSIWIKVIGYKKTAFVGSAICVIFYAAGCVAVNEYYLLVMRILTGYGSQVMANTIVVLVGEHAETHQRGLLGVMFQVQVCLGILLATIVLYLIRMFETSYNCWWMTFASSLIWPTLAFITLFFIPDTKPRETKDIHFKEVFTRKYTKILINCILLGVLQMGTGVNGVLLYSTQTFNSVFNHKLSSVFGALILNTVNFLSTLVALIFIERLGRKILLFGGSLICCIALVCLIINYSLSTSNTALLLFASVLFIIGYEIGPGPVFYVYASELLPAQAKGIFTTILNCFNHIPNIFVMYLFPVLVITKEWLPYVTYLICTILTGAILFFLSPETKGKSQEEIDSIMLINGKKNNNLEIECAQV</sequence>
<keyword evidence="9" id="KW-1185">Reference proteome</keyword>
<dbReference type="InterPro" id="IPR036259">
    <property type="entry name" value="MFS_trans_sf"/>
</dbReference>
<evidence type="ECO:0000256" key="1">
    <source>
        <dbReference type="ARBA" id="ARBA00004141"/>
    </source>
</evidence>
<comment type="similarity">
    <text evidence="2">Belongs to the major facilitator superfamily. Sugar transporter (TC 2.A.1.1) family.</text>
</comment>
<dbReference type="KEGG" id="ssao:94299240"/>
<dbReference type="Pfam" id="PF00083">
    <property type="entry name" value="Sugar_tr"/>
    <property type="match status" value="2"/>
</dbReference>
<dbReference type="OrthoDB" id="6339427at2759"/>
<feature type="transmembrane region" description="Helical" evidence="6">
    <location>
        <begin position="127"/>
        <end position="150"/>
    </location>
</feature>
<dbReference type="InterPro" id="IPR020846">
    <property type="entry name" value="MFS_dom"/>
</dbReference>
<evidence type="ECO:0000256" key="2">
    <source>
        <dbReference type="ARBA" id="ARBA00010992"/>
    </source>
</evidence>
<protein>
    <submittedName>
        <fullName evidence="8">Hexose transporter</fullName>
    </submittedName>
</protein>
<dbReference type="RefSeq" id="XP_067763872.1">
    <property type="nucleotide sequence ID" value="XM_067909051.1"/>
</dbReference>
<dbReference type="PANTHER" id="PTHR48022:SF2">
    <property type="entry name" value="PLASTIDIC GLUCOSE TRANSPORTER 4"/>
    <property type="match status" value="1"/>
</dbReference>
<comment type="subcellular location">
    <subcellularLocation>
        <location evidence="1">Membrane</location>
        <topology evidence="1">Multi-pass membrane protein</topology>
    </subcellularLocation>
</comment>
<evidence type="ECO:0000256" key="4">
    <source>
        <dbReference type="ARBA" id="ARBA00022989"/>
    </source>
</evidence>
<keyword evidence="5 6" id="KW-0472">Membrane</keyword>
<feature type="transmembrane region" description="Helical" evidence="6">
    <location>
        <begin position="423"/>
        <end position="446"/>
    </location>
</feature>
<feature type="transmembrane region" description="Helical" evidence="6">
    <location>
        <begin position="290"/>
        <end position="316"/>
    </location>
</feature>
<accession>A0A9P8LRV8</accession>
<dbReference type="GO" id="GO:0016020">
    <property type="term" value="C:membrane"/>
    <property type="evidence" value="ECO:0007669"/>
    <property type="project" value="UniProtKB-SubCell"/>
</dbReference>
<feature type="transmembrane region" description="Helical" evidence="6">
    <location>
        <begin position="63"/>
        <end position="85"/>
    </location>
</feature>
<reference evidence="8 9" key="1">
    <citation type="journal article" date="2014" name="PLoS Genet.">
        <title>The Genome of Spironucleus salmonicida Highlights a Fish Pathogen Adapted to Fluctuating Environments.</title>
        <authorList>
            <person name="Xu F."/>
            <person name="Jerlstrom-Hultqvist J."/>
            <person name="Einarsson E."/>
            <person name="Astvaldsson A."/>
            <person name="Svard S.G."/>
            <person name="Andersson J.O."/>
        </authorList>
    </citation>
    <scope>NUCLEOTIDE SEQUENCE [LARGE SCALE GENOMIC DNA]</scope>
    <source>
        <strain evidence="8 9">ATCC 50377</strain>
    </source>
</reference>
<dbReference type="SUPFAM" id="SSF103473">
    <property type="entry name" value="MFS general substrate transporter"/>
    <property type="match status" value="1"/>
</dbReference>
<dbReference type="GeneID" id="94299240"/>
<evidence type="ECO:0000256" key="5">
    <source>
        <dbReference type="ARBA" id="ARBA00023136"/>
    </source>
</evidence>
<dbReference type="PROSITE" id="PS00216">
    <property type="entry name" value="SUGAR_TRANSPORT_1"/>
    <property type="match status" value="1"/>
</dbReference>
<feature type="transmembrane region" description="Helical" evidence="6">
    <location>
        <begin position="216"/>
        <end position="238"/>
    </location>
</feature>
<evidence type="ECO:0000313" key="8">
    <source>
        <dbReference type="EMBL" id="KAH0573099.1"/>
    </source>
</evidence>
<evidence type="ECO:0000256" key="6">
    <source>
        <dbReference type="SAM" id="Phobius"/>
    </source>
</evidence>
<dbReference type="AlphaFoldDB" id="A0A9P8LRV8"/>
<evidence type="ECO:0000313" key="9">
    <source>
        <dbReference type="Proteomes" id="UP000018208"/>
    </source>
</evidence>
<organism evidence="8 9">
    <name type="scientific">Spironucleus salmonicida</name>
    <dbReference type="NCBI Taxonomy" id="348837"/>
    <lineage>
        <taxon>Eukaryota</taxon>
        <taxon>Metamonada</taxon>
        <taxon>Diplomonadida</taxon>
        <taxon>Hexamitidae</taxon>
        <taxon>Hexamitinae</taxon>
        <taxon>Spironucleus</taxon>
    </lineage>
</organism>
<keyword evidence="4 6" id="KW-1133">Transmembrane helix</keyword>
<proteinExistence type="inferred from homology"/>